<name>A0A9E2NN16_9BACE</name>
<organism evidence="1 2">
    <name type="scientific">Candidatus Bacteroides intestinipullorum</name>
    <dbReference type="NCBI Taxonomy" id="2838471"/>
    <lineage>
        <taxon>Bacteria</taxon>
        <taxon>Pseudomonadati</taxon>
        <taxon>Bacteroidota</taxon>
        <taxon>Bacteroidia</taxon>
        <taxon>Bacteroidales</taxon>
        <taxon>Bacteroidaceae</taxon>
        <taxon>Bacteroides</taxon>
    </lineage>
</organism>
<dbReference type="Proteomes" id="UP000824236">
    <property type="component" value="Unassembled WGS sequence"/>
</dbReference>
<sequence length="222" mass="24273">MKQVPVEELVEAVRITLDENQVESEYLATGTDNMELDELIRAKLAVAVRSIIEMCPSQLLDAESLDLRSVKPVDAGDGCGYILLPDDFLRLVSIKLKSWNRAVTSVAEEGSSTDLMQRNSFTRGTPLKPVCVFSHNAEGQRTMEYFTAGKGEDGKADHSIERALYIPLPIVRSGDSGDTIGIPALLRSSIVYYCAGLVEISRGNSEQGDLFLKLATSNFNPS</sequence>
<accession>A0A9E2NN16</accession>
<comment type="caution">
    <text evidence="1">The sequence shown here is derived from an EMBL/GenBank/DDBJ whole genome shotgun (WGS) entry which is preliminary data.</text>
</comment>
<gene>
    <name evidence="1" type="ORF">H9791_03480</name>
</gene>
<reference evidence="1" key="1">
    <citation type="journal article" date="2021" name="PeerJ">
        <title>Extensive microbial diversity within the chicken gut microbiome revealed by metagenomics and culture.</title>
        <authorList>
            <person name="Gilroy R."/>
            <person name="Ravi A."/>
            <person name="Getino M."/>
            <person name="Pursley I."/>
            <person name="Horton D.L."/>
            <person name="Alikhan N.F."/>
            <person name="Baker D."/>
            <person name="Gharbi K."/>
            <person name="Hall N."/>
            <person name="Watson M."/>
            <person name="Adriaenssens E.M."/>
            <person name="Foster-Nyarko E."/>
            <person name="Jarju S."/>
            <person name="Secka A."/>
            <person name="Antonio M."/>
            <person name="Oren A."/>
            <person name="Chaudhuri R.R."/>
            <person name="La Ragione R."/>
            <person name="Hildebrand F."/>
            <person name="Pallen M.J."/>
        </authorList>
    </citation>
    <scope>NUCLEOTIDE SEQUENCE</scope>
    <source>
        <strain evidence="1">B3-3758</strain>
    </source>
</reference>
<protein>
    <submittedName>
        <fullName evidence="1">Uncharacterized protein</fullName>
    </submittedName>
</protein>
<dbReference type="EMBL" id="JAHLFO010000040">
    <property type="protein sequence ID" value="MBU3813555.1"/>
    <property type="molecule type" value="Genomic_DNA"/>
</dbReference>
<evidence type="ECO:0000313" key="2">
    <source>
        <dbReference type="Proteomes" id="UP000824236"/>
    </source>
</evidence>
<dbReference type="AlphaFoldDB" id="A0A9E2NN16"/>
<reference evidence="1" key="2">
    <citation type="submission" date="2021-04" db="EMBL/GenBank/DDBJ databases">
        <authorList>
            <person name="Gilroy R."/>
        </authorList>
    </citation>
    <scope>NUCLEOTIDE SEQUENCE</scope>
    <source>
        <strain evidence="1">B3-3758</strain>
    </source>
</reference>
<proteinExistence type="predicted"/>
<evidence type="ECO:0000313" key="1">
    <source>
        <dbReference type="EMBL" id="MBU3813555.1"/>
    </source>
</evidence>